<dbReference type="InterPro" id="IPR036921">
    <property type="entry name" value="PurM-like_N_sf"/>
</dbReference>
<keyword evidence="4" id="KW-0067">ATP-binding</keyword>
<keyword evidence="1" id="KW-0808">Transferase</keyword>
<dbReference type="AlphaFoldDB" id="A0A0P6X5H8"/>
<feature type="domain" description="PurM-like N-terminal" evidence="6">
    <location>
        <begin position="28"/>
        <end position="134"/>
    </location>
</feature>
<evidence type="ECO:0000256" key="3">
    <source>
        <dbReference type="ARBA" id="ARBA00022777"/>
    </source>
</evidence>
<evidence type="ECO:0000256" key="4">
    <source>
        <dbReference type="ARBA" id="ARBA00022840"/>
    </source>
</evidence>
<dbReference type="SUPFAM" id="SSF56042">
    <property type="entry name" value="PurM C-terminal domain-like"/>
    <property type="match status" value="1"/>
</dbReference>
<dbReference type="STRING" id="360411.AC812_03880"/>
<sequence>MAQVLRPVQDIFQPADFPNLLVGLDSPDDAAVWRVDDQRSLVLTTDFFTPVVDDPYDYGAIAAANSLSDIYAMGGTPFLALNIAALPPDLPAEISSEIIRGGAEKAREAGVVIAGGHTIQDKEPKYGLAVLGWVDHAHLLTKGAVQPGDRLVLTKPLGFGVTTTALKRQIAEAEDVEEVVNWMKRLNSGAAQLAHEYGLRAATDITGFSLLGHGLEMARTSGCGLRLHFEEIPFVSCARKYGEKWTFPGGAADNRLYFSEWVRFSPALDEVSQMLLFDPQTSGGLLMAVPPEKLKDLLESAERLHQPLWVIGEAVEGTGIEVV</sequence>
<dbReference type="InterPro" id="IPR016188">
    <property type="entry name" value="PurM-like_N"/>
</dbReference>
<dbReference type="PIRSF" id="PIRSF036407">
    <property type="entry name" value="Selenphspht_syn"/>
    <property type="match status" value="1"/>
</dbReference>
<dbReference type="Proteomes" id="UP000050514">
    <property type="component" value="Unassembled WGS sequence"/>
</dbReference>
<dbReference type="FunFam" id="3.90.650.10:FF:000004">
    <property type="entry name" value="Selenide, water dikinase"/>
    <property type="match status" value="1"/>
</dbReference>
<dbReference type="SUPFAM" id="SSF55326">
    <property type="entry name" value="PurM N-terminal domain-like"/>
    <property type="match status" value="1"/>
</dbReference>
<dbReference type="InterPro" id="IPR004536">
    <property type="entry name" value="SPS/SelD"/>
</dbReference>
<dbReference type="EMBL" id="LGHJ01000010">
    <property type="protein sequence ID" value="KPL77125.1"/>
    <property type="molecule type" value="Genomic_DNA"/>
</dbReference>
<name>A0A0P6X5H8_9CHLR</name>
<proteinExistence type="predicted"/>
<dbReference type="GO" id="GO:0004756">
    <property type="term" value="F:selenide, water dikinase activity"/>
    <property type="evidence" value="ECO:0007669"/>
    <property type="project" value="TreeGrafter"/>
</dbReference>
<evidence type="ECO:0000259" key="6">
    <source>
        <dbReference type="Pfam" id="PF00586"/>
    </source>
</evidence>
<feature type="domain" description="PurM-like C-terminal" evidence="7">
    <location>
        <begin position="146"/>
        <end position="322"/>
    </location>
</feature>
<dbReference type="PANTHER" id="PTHR10256">
    <property type="entry name" value="SELENIDE, WATER DIKINASE"/>
    <property type="match status" value="1"/>
</dbReference>
<dbReference type="Gene3D" id="3.90.650.10">
    <property type="entry name" value="PurM-like C-terminal domain"/>
    <property type="match status" value="1"/>
</dbReference>
<evidence type="ECO:0000256" key="5">
    <source>
        <dbReference type="ARBA" id="ARBA00023266"/>
    </source>
</evidence>
<keyword evidence="9" id="KW-1185">Reference proteome</keyword>
<evidence type="ECO:0000313" key="8">
    <source>
        <dbReference type="EMBL" id="KPL77125.1"/>
    </source>
</evidence>
<dbReference type="InterPro" id="IPR010918">
    <property type="entry name" value="PurM-like_C_dom"/>
</dbReference>
<dbReference type="CDD" id="cd02195">
    <property type="entry name" value="SelD"/>
    <property type="match status" value="1"/>
</dbReference>
<evidence type="ECO:0000256" key="1">
    <source>
        <dbReference type="ARBA" id="ARBA00022679"/>
    </source>
</evidence>
<gene>
    <name evidence="8" type="ORF">AC812_03880</name>
</gene>
<dbReference type="GO" id="GO:0005737">
    <property type="term" value="C:cytoplasm"/>
    <property type="evidence" value="ECO:0007669"/>
    <property type="project" value="TreeGrafter"/>
</dbReference>
<dbReference type="Pfam" id="PF02769">
    <property type="entry name" value="AIRS_C"/>
    <property type="match status" value="1"/>
</dbReference>
<accession>A0A0P6X5H8</accession>
<organism evidence="8 9">
    <name type="scientific">Bellilinea caldifistulae</name>
    <dbReference type="NCBI Taxonomy" id="360411"/>
    <lineage>
        <taxon>Bacteria</taxon>
        <taxon>Bacillati</taxon>
        <taxon>Chloroflexota</taxon>
        <taxon>Anaerolineae</taxon>
        <taxon>Anaerolineales</taxon>
        <taxon>Anaerolineaceae</taxon>
        <taxon>Bellilinea</taxon>
    </lineage>
</organism>
<protein>
    <submittedName>
        <fullName evidence="8">Segregation protein A</fullName>
    </submittedName>
</protein>
<reference evidence="8 9" key="1">
    <citation type="submission" date="2015-07" db="EMBL/GenBank/DDBJ databases">
        <title>Draft genome of Bellilinea caldifistulae DSM 17877.</title>
        <authorList>
            <person name="Hemp J."/>
            <person name="Ward L.M."/>
            <person name="Pace L.A."/>
            <person name="Fischer W.W."/>
        </authorList>
    </citation>
    <scope>NUCLEOTIDE SEQUENCE [LARGE SCALE GENOMIC DNA]</scope>
    <source>
        <strain evidence="8 9">GOMI-1</strain>
    </source>
</reference>
<dbReference type="NCBIfam" id="TIGR00476">
    <property type="entry name" value="selD"/>
    <property type="match status" value="1"/>
</dbReference>
<dbReference type="PANTHER" id="PTHR10256:SF0">
    <property type="entry name" value="INACTIVE SELENIDE, WATER DIKINASE-LIKE PROTEIN-RELATED"/>
    <property type="match status" value="1"/>
</dbReference>
<evidence type="ECO:0000313" key="9">
    <source>
        <dbReference type="Proteomes" id="UP000050514"/>
    </source>
</evidence>
<evidence type="ECO:0000259" key="7">
    <source>
        <dbReference type="Pfam" id="PF02769"/>
    </source>
</evidence>
<dbReference type="PATRIC" id="rast|0.CDS.1"/>
<evidence type="ECO:0000256" key="2">
    <source>
        <dbReference type="ARBA" id="ARBA00022741"/>
    </source>
</evidence>
<dbReference type="InterPro" id="IPR036676">
    <property type="entry name" value="PurM-like_C_sf"/>
</dbReference>
<dbReference type="GO" id="GO:0016260">
    <property type="term" value="P:selenocysteine biosynthetic process"/>
    <property type="evidence" value="ECO:0007669"/>
    <property type="project" value="TreeGrafter"/>
</dbReference>
<keyword evidence="2" id="KW-0547">Nucleotide-binding</keyword>
<keyword evidence="3" id="KW-0418">Kinase</keyword>
<dbReference type="NCBIfam" id="NF002098">
    <property type="entry name" value="PRK00943.1"/>
    <property type="match status" value="1"/>
</dbReference>
<dbReference type="GO" id="GO:0005524">
    <property type="term" value="F:ATP binding"/>
    <property type="evidence" value="ECO:0007669"/>
    <property type="project" value="UniProtKB-KW"/>
</dbReference>
<comment type="caution">
    <text evidence="8">The sequence shown here is derived from an EMBL/GenBank/DDBJ whole genome shotgun (WGS) entry which is preliminary data.</text>
</comment>
<dbReference type="Pfam" id="PF00586">
    <property type="entry name" value="AIRS"/>
    <property type="match status" value="1"/>
</dbReference>
<dbReference type="Gene3D" id="3.30.1330.10">
    <property type="entry name" value="PurM-like, N-terminal domain"/>
    <property type="match status" value="1"/>
</dbReference>
<keyword evidence="5" id="KW-0711">Selenium</keyword>